<dbReference type="NCBIfam" id="TIGR01615">
    <property type="entry name" value="A_thal_3542"/>
    <property type="match status" value="1"/>
</dbReference>
<evidence type="ECO:0000313" key="1">
    <source>
        <dbReference type="EMBL" id="GFP89483.1"/>
    </source>
</evidence>
<dbReference type="AlphaFoldDB" id="A0A830C069"/>
<organism evidence="1 2">
    <name type="scientific">Phtheirospermum japonicum</name>
    <dbReference type="NCBI Taxonomy" id="374723"/>
    <lineage>
        <taxon>Eukaryota</taxon>
        <taxon>Viridiplantae</taxon>
        <taxon>Streptophyta</taxon>
        <taxon>Embryophyta</taxon>
        <taxon>Tracheophyta</taxon>
        <taxon>Spermatophyta</taxon>
        <taxon>Magnoliopsida</taxon>
        <taxon>eudicotyledons</taxon>
        <taxon>Gunneridae</taxon>
        <taxon>Pentapetalae</taxon>
        <taxon>asterids</taxon>
        <taxon>lamiids</taxon>
        <taxon>Lamiales</taxon>
        <taxon>Orobanchaceae</taxon>
        <taxon>Orobanchaceae incertae sedis</taxon>
        <taxon>Phtheirospermum</taxon>
    </lineage>
</organism>
<dbReference type="Proteomes" id="UP000653305">
    <property type="component" value="Unassembled WGS sequence"/>
</dbReference>
<dbReference type="InterPro" id="IPR006502">
    <property type="entry name" value="PDDEXK-like"/>
</dbReference>
<dbReference type="EMBL" id="BMAC01000191">
    <property type="protein sequence ID" value="GFP89483.1"/>
    <property type="molecule type" value="Genomic_DNA"/>
</dbReference>
<protein>
    <submittedName>
        <fullName evidence="1">Uncharacterized protein</fullName>
    </submittedName>
</protein>
<dbReference type="PANTHER" id="PTHR31579:SF84">
    <property type="entry name" value="F21O3.6 PROTEIN"/>
    <property type="match status" value="1"/>
</dbReference>
<dbReference type="PANTHER" id="PTHR31579">
    <property type="entry name" value="OS03G0796600 PROTEIN"/>
    <property type="match status" value="1"/>
</dbReference>
<dbReference type="Pfam" id="PF04720">
    <property type="entry name" value="PDDEXK_6"/>
    <property type="match status" value="1"/>
</dbReference>
<sequence length="217" mass="24055">MPDSSFRNADLIVVGDDRTDEFKGVLEDHVLKALQAFSSGESDKQIVRRSVMAYLKNCGYNAAVCKTKWPSSGGLTAGNHEFVDVIAKDPAGTRYFVDLDFASEFEIARPTSSYERLRRCLPAVFVGKTEDLKRILKAVSDAARRSLRSGGLHLPPWRKHRFVQNKWLGPYRRTINLFPASFCPANSSYGAVECRAVGFDAVINGGRLVLPAAARTR</sequence>
<proteinExistence type="predicted"/>
<dbReference type="OrthoDB" id="548115at2759"/>
<comment type="caution">
    <text evidence="1">The sequence shown here is derived from an EMBL/GenBank/DDBJ whole genome shotgun (WGS) entry which is preliminary data.</text>
</comment>
<accession>A0A830C069</accession>
<reference evidence="1" key="1">
    <citation type="submission" date="2020-07" db="EMBL/GenBank/DDBJ databases">
        <title>Ethylene signaling mediates host invasion by parasitic plants.</title>
        <authorList>
            <person name="Yoshida S."/>
        </authorList>
    </citation>
    <scope>NUCLEOTIDE SEQUENCE</scope>
    <source>
        <strain evidence="1">Okayama</strain>
    </source>
</reference>
<evidence type="ECO:0000313" key="2">
    <source>
        <dbReference type="Proteomes" id="UP000653305"/>
    </source>
</evidence>
<gene>
    <name evidence="1" type="ORF">PHJA_001091900</name>
</gene>
<keyword evidence="2" id="KW-1185">Reference proteome</keyword>
<name>A0A830C069_9LAMI</name>